<keyword evidence="1" id="KW-0812">Transmembrane</keyword>
<evidence type="ECO:0000313" key="3">
    <source>
        <dbReference type="Proteomes" id="UP000642488"/>
    </source>
</evidence>
<reference evidence="2" key="1">
    <citation type="submission" date="2020-12" db="EMBL/GenBank/DDBJ databases">
        <title>Bacterial taxonomy.</title>
        <authorList>
            <person name="Pan X."/>
        </authorList>
    </citation>
    <scope>NUCLEOTIDE SEQUENCE</scope>
    <source>
        <strain evidence="2">KCTC 52957</strain>
    </source>
</reference>
<gene>
    <name evidence="2" type="ORF">ILP92_00435</name>
</gene>
<feature type="transmembrane region" description="Helical" evidence="1">
    <location>
        <begin position="39"/>
        <end position="57"/>
    </location>
</feature>
<keyword evidence="3" id="KW-1185">Reference proteome</keyword>
<dbReference type="EMBL" id="JAEKPD010000001">
    <property type="protein sequence ID" value="MBJ3761217.1"/>
    <property type="molecule type" value="Genomic_DNA"/>
</dbReference>
<sequence>MALSHKAKRRWSLVILLIGLPVYIVVASSIVTWLGRPPILVELLIYVVLGILWALPFKSVFMGVGQAPPDDEDR</sequence>
<evidence type="ECO:0000256" key="1">
    <source>
        <dbReference type="SAM" id="Phobius"/>
    </source>
</evidence>
<dbReference type="InterPro" id="IPR021265">
    <property type="entry name" value="DUF2842"/>
</dbReference>
<dbReference type="AlphaFoldDB" id="A0A934IDJ2"/>
<evidence type="ECO:0000313" key="2">
    <source>
        <dbReference type="EMBL" id="MBJ3761217.1"/>
    </source>
</evidence>
<accession>A0A934IDJ2</accession>
<protein>
    <submittedName>
        <fullName evidence="2">DUF2842 domain-containing protein</fullName>
    </submittedName>
</protein>
<keyword evidence="1" id="KW-0472">Membrane</keyword>
<feature type="transmembrane region" description="Helical" evidence="1">
    <location>
        <begin position="12"/>
        <end position="33"/>
    </location>
</feature>
<comment type="caution">
    <text evidence="2">The sequence shown here is derived from an EMBL/GenBank/DDBJ whole genome shotgun (WGS) entry which is preliminary data.</text>
</comment>
<proteinExistence type="predicted"/>
<dbReference type="Pfam" id="PF11003">
    <property type="entry name" value="DUF2842"/>
    <property type="match status" value="1"/>
</dbReference>
<dbReference type="RefSeq" id="WP_198914398.1">
    <property type="nucleotide sequence ID" value="NZ_JAEKPD010000001.1"/>
</dbReference>
<keyword evidence="1" id="KW-1133">Transmembrane helix</keyword>
<name>A0A934IDJ2_9RHOB</name>
<organism evidence="2 3">
    <name type="scientific">Palleronia pontilimi</name>
    <dbReference type="NCBI Taxonomy" id="1964209"/>
    <lineage>
        <taxon>Bacteria</taxon>
        <taxon>Pseudomonadati</taxon>
        <taxon>Pseudomonadota</taxon>
        <taxon>Alphaproteobacteria</taxon>
        <taxon>Rhodobacterales</taxon>
        <taxon>Roseobacteraceae</taxon>
        <taxon>Palleronia</taxon>
    </lineage>
</organism>
<dbReference type="Proteomes" id="UP000642488">
    <property type="component" value="Unassembled WGS sequence"/>
</dbReference>